<dbReference type="RefSeq" id="WP_109821577.1">
    <property type="nucleotide sequence ID" value="NZ_QGKL01000006.1"/>
</dbReference>
<comment type="pathway">
    <text evidence="1">Lipid metabolism.</text>
</comment>
<reference evidence="7 8" key="1">
    <citation type="submission" date="2018-05" db="EMBL/GenBank/DDBJ databases">
        <title>Leucothrix arctica sp. nov., isolated from Arctic seawater.</title>
        <authorList>
            <person name="Choi A."/>
            <person name="Baek K."/>
        </authorList>
    </citation>
    <scope>NUCLEOTIDE SEQUENCE [LARGE SCALE GENOMIC DNA]</scope>
    <source>
        <strain evidence="7 8">IMCC9719</strain>
    </source>
</reference>
<evidence type="ECO:0000256" key="2">
    <source>
        <dbReference type="ARBA" id="ARBA00022516"/>
    </source>
</evidence>
<accession>A0A317CM60</accession>
<organism evidence="7 8">
    <name type="scientific">Leucothrix arctica</name>
    <dbReference type="NCBI Taxonomy" id="1481894"/>
    <lineage>
        <taxon>Bacteria</taxon>
        <taxon>Pseudomonadati</taxon>
        <taxon>Pseudomonadota</taxon>
        <taxon>Gammaproteobacteria</taxon>
        <taxon>Thiotrichales</taxon>
        <taxon>Thiotrichaceae</taxon>
        <taxon>Leucothrix</taxon>
    </lineage>
</organism>
<evidence type="ECO:0000256" key="4">
    <source>
        <dbReference type="ARBA" id="ARBA00023098"/>
    </source>
</evidence>
<proteinExistence type="predicted"/>
<evidence type="ECO:0000313" key="7">
    <source>
        <dbReference type="EMBL" id="PWQ99311.1"/>
    </source>
</evidence>
<dbReference type="GO" id="GO:0003841">
    <property type="term" value="F:1-acylglycerol-3-phosphate O-acyltransferase activity"/>
    <property type="evidence" value="ECO:0007669"/>
    <property type="project" value="TreeGrafter"/>
</dbReference>
<sequence>MIKVLKFLRMFAHLFSGVWLVFYQTRIKKRSAQNPEVQARIRQWFAKSCHILGITINQQGEPIDGPVLFIANHVSWLDIPLVASVASPRFLSKSEISSWPVIGWLARKVNTLFIVRGDRTAAEAASAAIVEGLEEKSQILIFPEGTTTDGKVVGRLHARLFGAPIKVSAPVQPIVIHYTDNNTDAQQSERVPYIGKQTLIANLWAVLGCKDLNANVYFLPPVETGDMPRKELANTLQTQMQITLQKSQAKLRLSH</sequence>
<dbReference type="EMBL" id="QGKL01000006">
    <property type="protein sequence ID" value="PWQ99311.1"/>
    <property type="molecule type" value="Genomic_DNA"/>
</dbReference>
<dbReference type="PANTHER" id="PTHR10434:SF64">
    <property type="entry name" value="1-ACYL-SN-GLYCEROL-3-PHOSPHATE ACYLTRANSFERASE-RELATED"/>
    <property type="match status" value="1"/>
</dbReference>
<evidence type="ECO:0000256" key="3">
    <source>
        <dbReference type="ARBA" id="ARBA00022679"/>
    </source>
</evidence>
<keyword evidence="2" id="KW-0444">Lipid biosynthesis</keyword>
<protein>
    <submittedName>
        <fullName evidence="7">1-acyl-sn-glycerol-3-phosphate acyltransferase</fullName>
    </submittedName>
</protein>
<gene>
    <name evidence="7" type="ORF">DKT75_01010</name>
</gene>
<keyword evidence="4" id="KW-0443">Lipid metabolism</keyword>
<keyword evidence="8" id="KW-1185">Reference proteome</keyword>
<evidence type="ECO:0000259" key="6">
    <source>
        <dbReference type="SMART" id="SM00563"/>
    </source>
</evidence>
<dbReference type="AlphaFoldDB" id="A0A317CM60"/>
<evidence type="ECO:0000313" key="8">
    <source>
        <dbReference type="Proteomes" id="UP000245506"/>
    </source>
</evidence>
<evidence type="ECO:0000256" key="5">
    <source>
        <dbReference type="ARBA" id="ARBA00023315"/>
    </source>
</evidence>
<dbReference type="InterPro" id="IPR002123">
    <property type="entry name" value="Plipid/glycerol_acylTrfase"/>
</dbReference>
<comment type="caution">
    <text evidence="7">The sequence shown here is derived from an EMBL/GenBank/DDBJ whole genome shotgun (WGS) entry which is preliminary data.</text>
</comment>
<dbReference type="GO" id="GO:0006654">
    <property type="term" value="P:phosphatidic acid biosynthetic process"/>
    <property type="evidence" value="ECO:0007669"/>
    <property type="project" value="TreeGrafter"/>
</dbReference>
<keyword evidence="3 7" id="KW-0808">Transferase</keyword>
<keyword evidence="5 7" id="KW-0012">Acyltransferase</keyword>
<dbReference type="Pfam" id="PF01553">
    <property type="entry name" value="Acyltransferase"/>
    <property type="match status" value="1"/>
</dbReference>
<feature type="domain" description="Phospholipid/glycerol acyltransferase" evidence="6">
    <location>
        <begin position="67"/>
        <end position="179"/>
    </location>
</feature>
<dbReference type="CDD" id="cd07989">
    <property type="entry name" value="LPLAT_AGPAT-like"/>
    <property type="match status" value="1"/>
</dbReference>
<evidence type="ECO:0000256" key="1">
    <source>
        <dbReference type="ARBA" id="ARBA00005189"/>
    </source>
</evidence>
<dbReference type="SUPFAM" id="SSF69593">
    <property type="entry name" value="Glycerol-3-phosphate (1)-acyltransferase"/>
    <property type="match status" value="1"/>
</dbReference>
<dbReference type="Proteomes" id="UP000245506">
    <property type="component" value="Unassembled WGS sequence"/>
</dbReference>
<name>A0A317CM60_9GAMM</name>
<dbReference type="SMART" id="SM00563">
    <property type="entry name" value="PlsC"/>
    <property type="match status" value="1"/>
</dbReference>
<dbReference type="PANTHER" id="PTHR10434">
    <property type="entry name" value="1-ACYL-SN-GLYCEROL-3-PHOSPHATE ACYLTRANSFERASE"/>
    <property type="match status" value="1"/>
</dbReference>